<evidence type="ECO:0000256" key="1">
    <source>
        <dbReference type="SAM" id="MobiDB-lite"/>
    </source>
</evidence>
<feature type="compositionally biased region" description="Polar residues" evidence="1">
    <location>
        <begin position="414"/>
        <end position="428"/>
    </location>
</feature>
<feature type="compositionally biased region" description="Basic and acidic residues" evidence="1">
    <location>
        <begin position="431"/>
        <end position="451"/>
    </location>
</feature>
<feature type="compositionally biased region" description="Polar residues" evidence="1">
    <location>
        <begin position="103"/>
        <end position="116"/>
    </location>
</feature>
<feature type="compositionally biased region" description="Basic and acidic residues" evidence="1">
    <location>
        <begin position="259"/>
        <end position="270"/>
    </location>
</feature>
<feature type="region of interest" description="Disordered" evidence="1">
    <location>
        <begin position="877"/>
        <end position="896"/>
    </location>
</feature>
<evidence type="ECO:0000313" key="3">
    <source>
        <dbReference type="EnsemblPlants" id="Pp3c2_21760V3.1"/>
    </source>
</evidence>
<feature type="compositionally biased region" description="Polar residues" evidence="1">
    <location>
        <begin position="127"/>
        <end position="140"/>
    </location>
</feature>
<dbReference type="GO" id="GO:0005737">
    <property type="term" value="C:cytoplasm"/>
    <property type="evidence" value="ECO:0000318"/>
    <property type="project" value="GO_Central"/>
</dbReference>
<proteinExistence type="predicted"/>
<dbReference type="PANTHER" id="PTHR23172:SF19">
    <property type="entry name" value="J DOMAIN-CONTAINING PROTEIN"/>
    <property type="match status" value="1"/>
</dbReference>
<dbReference type="GO" id="GO:0072318">
    <property type="term" value="P:clathrin coat disassembly"/>
    <property type="evidence" value="ECO:0000318"/>
    <property type="project" value="GO_Central"/>
</dbReference>
<dbReference type="GO" id="GO:0031982">
    <property type="term" value="C:vesicle"/>
    <property type="evidence" value="ECO:0000318"/>
    <property type="project" value="GO_Central"/>
</dbReference>
<reference evidence="2 4" key="2">
    <citation type="journal article" date="2018" name="Plant J.">
        <title>The Physcomitrella patens chromosome-scale assembly reveals moss genome structure and evolution.</title>
        <authorList>
            <person name="Lang D."/>
            <person name="Ullrich K.K."/>
            <person name="Murat F."/>
            <person name="Fuchs J."/>
            <person name="Jenkins J."/>
            <person name="Haas F.B."/>
            <person name="Piednoel M."/>
            <person name="Gundlach H."/>
            <person name="Van Bel M."/>
            <person name="Meyberg R."/>
            <person name="Vives C."/>
            <person name="Morata J."/>
            <person name="Symeonidi A."/>
            <person name="Hiss M."/>
            <person name="Muchero W."/>
            <person name="Kamisugi Y."/>
            <person name="Saleh O."/>
            <person name="Blanc G."/>
            <person name="Decker E.L."/>
            <person name="van Gessel N."/>
            <person name="Grimwood J."/>
            <person name="Hayes R.D."/>
            <person name="Graham S.W."/>
            <person name="Gunter L.E."/>
            <person name="McDaniel S.F."/>
            <person name="Hoernstein S.N.W."/>
            <person name="Larsson A."/>
            <person name="Li F.W."/>
            <person name="Perroud P.F."/>
            <person name="Phillips J."/>
            <person name="Ranjan P."/>
            <person name="Rokshar D.S."/>
            <person name="Rothfels C.J."/>
            <person name="Schneider L."/>
            <person name="Shu S."/>
            <person name="Stevenson D.W."/>
            <person name="Thummler F."/>
            <person name="Tillich M."/>
            <person name="Villarreal Aguilar J.C."/>
            <person name="Widiez T."/>
            <person name="Wong G.K."/>
            <person name="Wymore A."/>
            <person name="Zhang Y."/>
            <person name="Zimmer A.D."/>
            <person name="Quatrano R.S."/>
            <person name="Mayer K.F.X."/>
            <person name="Goodstein D."/>
            <person name="Casacuberta J.M."/>
            <person name="Vandepoele K."/>
            <person name="Reski R."/>
            <person name="Cuming A.C."/>
            <person name="Tuskan G.A."/>
            <person name="Maumus F."/>
            <person name="Salse J."/>
            <person name="Schmutz J."/>
            <person name="Rensing S.A."/>
        </authorList>
    </citation>
    <scope>NUCLEOTIDE SEQUENCE [LARGE SCALE GENOMIC DNA]</scope>
    <source>
        <strain evidence="3 4">cv. Gransden 2004</strain>
    </source>
</reference>
<dbReference type="AlphaFoldDB" id="A0A2K1L2K1"/>
<organism evidence="2">
    <name type="scientific">Physcomitrium patens</name>
    <name type="common">Spreading-leaved earth moss</name>
    <name type="synonym">Physcomitrella patens</name>
    <dbReference type="NCBI Taxonomy" id="3218"/>
    <lineage>
        <taxon>Eukaryota</taxon>
        <taxon>Viridiplantae</taxon>
        <taxon>Streptophyta</taxon>
        <taxon>Embryophyta</taxon>
        <taxon>Bryophyta</taxon>
        <taxon>Bryophytina</taxon>
        <taxon>Bryopsida</taxon>
        <taxon>Funariidae</taxon>
        <taxon>Funariales</taxon>
        <taxon>Funariaceae</taxon>
        <taxon>Physcomitrium</taxon>
    </lineage>
</organism>
<evidence type="ECO:0000313" key="4">
    <source>
        <dbReference type="Proteomes" id="UP000006727"/>
    </source>
</evidence>
<dbReference type="Proteomes" id="UP000006727">
    <property type="component" value="Chromosome 2"/>
</dbReference>
<dbReference type="Gramene" id="Pp3c2_21760V3.1">
    <property type="protein sequence ID" value="Pp3c2_21760V3.1"/>
    <property type="gene ID" value="Pp3c2_21760"/>
</dbReference>
<dbReference type="GO" id="GO:0072583">
    <property type="term" value="P:clathrin-dependent endocytosis"/>
    <property type="evidence" value="ECO:0000318"/>
    <property type="project" value="GO_Central"/>
</dbReference>
<dbReference type="PANTHER" id="PTHR23172">
    <property type="entry name" value="AUXILIN/CYCLIN G-ASSOCIATED KINASE-RELATED"/>
    <property type="match status" value="1"/>
</dbReference>
<dbReference type="EnsemblPlants" id="Pp3c2_21760V3.2">
    <property type="protein sequence ID" value="Pp3c2_21760V3.2"/>
    <property type="gene ID" value="Pp3c2_21760"/>
</dbReference>
<accession>A0A2K1L2K1</accession>
<feature type="compositionally biased region" description="Basic and acidic residues" evidence="1">
    <location>
        <begin position="588"/>
        <end position="734"/>
    </location>
</feature>
<dbReference type="OMA" id="YHHESER"/>
<feature type="compositionally biased region" description="Acidic residues" evidence="1">
    <location>
        <begin position="341"/>
        <end position="353"/>
    </location>
</feature>
<gene>
    <name evidence="3" type="primary">LOC112275849</name>
    <name evidence="2" type="ORF">PHYPA_003051</name>
</gene>
<evidence type="ECO:0000313" key="2">
    <source>
        <dbReference type="EMBL" id="PNR60258.1"/>
    </source>
</evidence>
<reference evidence="3" key="3">
    <citation type="submission" date="2020-12" db="UniProtKB">
        <authorList>
            <consortium name="EnsemblPlants"/>
        </authorList>
    </citation>
    <scope>IDENTIFICATION</scope>
</reference>
<dbReference type="SUPFAM" id="SSF46565">
    <property type="entry name" value="Chaperone J-domain"/>
    <property type="match status" value="1"/>
</dbReference>
<evidence type="ECO:0008006" key="5">
    <source>
        <dbReference type="Google" id="ProtNLM"/>
    </source>
</evidence>
<feature type="compositionally biased region" description="Polar residues" evidence="1">
    <location>
        <begin position="51"/>
        <end position="73"/>
    </location>
</feature>
<dbReference type="EnsemblPlants" id="Pp3c2_21760V3.1">
    <property type="protein sequence ID" value="Pp3c2_21760V3.1"/>
    <property type="gene ID" value="Pp3c2_21760"/>
</dbReference>
<dbReference type="EMBL" id="ABEU02000002">
    <property type="protein sequence ID" value="PNR60258.1"/>
    <property type="molecule type" value="Genomic_DNA"/>
</dbReference>
<protein>
    <recommendedName>
        <fullName evidence="5">J domain-containing protein</fullName>
    </recommendedName>
</protein>
<feature type="compositionally biased region" description="Pro residues" evidence="1">
    <location>
        <begin position="852"/>
        <end position="863"/>
    </location>
</feature>
<name>A0A2K1L2K1_PHYPA</name>
<sequence>MEDFANILQRNYGLKPGGKSAPMAGGHGRAGSTGGSMGRSGSAPRMANNDDVFNSVFNSSPANGTGVRRSNSGAGYDDVFGGPPMATNSSNDAFGDLLGGFNASGSRPQPSQNSFTDDLLGGFSASKPPQSTAHTPSSSLDDIFSGGYGRTRTSSQTSSVSQKVDDPFSTFSMPRPAPKVTQSQTMFDNDWDFSASKPAPRGGTLHASFDGDLLGGFSTSTGRPKQPVSNQPQHSSPPRSRHSEPLFDDYAPGFGGGDQGKKKPVADADAMRGIPIINTDDDDVFSNIPSSTPAPPSDPFGSIPPAKATVDADASRGVPLVTPLDADEMRGIPTMNTSPTLDDDPFSSAVEEDPFAKIIKDSAPPAYADPSDPFYIPPASGSSSSNTTDVSKNQDDNGSGPVDPFDGFPHPSPVATSQSNEDTASNRSLFHGREGSQDSGTWDEKSSRRDFGSVPFNVNPKETPEVASPTYPSGRYEATAESESNGFVPKFDSEPKFDEPSLGANKKHDTDKVPVDIFEENWLTVDDVKLTTSPSRARPPSRAPPRPGSDRTRIPRSSGIHKDSVGERSRGRSDEFPVYGSRPNGSDVSKEAELARERAAAREREASLVQKEREAAERERAGMQKERERQRERERQMDRLREQEAGEAGERAKKAAEKAAQEAQYRVEKAAAERAIAEARERAERASAARQTDESAERAKKAAERAAQEAQHRMEKAAAERAIAEARERAERAALQRAAAARDGAREKEQREKDQKEREERARAKEERQREKERREKEEREKERERDRERDRRRERERGAAEPSRSAGASSRATSEPKQRPPNHQPAASFGGDVRRPSPSNPVYSSTGSSPAPTPPVRKPQPQPKVVDDWTTLLTQTAPTGDEFQEIPGESAERTKARLERHQKALERAQQALREKNERDQAQLREQAERSMAAGNLDAEIRRWATGKEGNLRALLSSLHLILWPDTNWKPVSLTDLITGISVKKSYQRAILCVHPDKVQQKGATVQQKYIAEKVFDLLKEAFAKFNSTELY</sequence>
<keyword evidence="4" id="KW-1185">Reference proteome</keyword>
<feature type="region of interest" description="Disordered" evidence="1">
    <location>
        <begin position="1"/>
        <end position="513"/>
    </location>
</feature>
<dbReference type="Gene3D" id="1.10.287.110">
    <property type="entry name" value="DnaJ domain"/>
    <property type="match status" value="1"/>
</dbReference>
<dbReference type="InterPro" id="IPR036869">
    <property type="entry name" value="J_dom_sf"/>
</dbReference>
<dbReference type="OrthoDB" id="1717591at2759"/>
<feature type="compositionally biased region" description="Basic and acidic residues" evidence="1">
    <location>
        <begin position="560"/>
        <end position="575"/>
    </location>
</feature>
<feature type="region of interest" description="Disordered" evidence="1">
    <location>
        <begin position="525"/>
        <end position="865"/>
    </location>
</feature>
<feature type="compositionally biased region" description="Polar residues" evidence="1">
    <location>
        <begin position="217"/>
        <end position="230"/>
    </location>
</feature>
<dbReference type="GO" id="GO:0030276">
    <property type="term" value="F:clathrin binding"/>
    <property type="evidence" value="ECO:0000318"/>
    <property type="project" value="GO_Central"/>
</dbReference>
<feature type="compositionally biased region" description="Low complexity" evidence="1">
    <location>
        <begin position="801"/>
        <end position="816"/>
    </location>
</feature>
<dbReference type="GeneID" id="112275849"/>
<dbReference type="PaxDb" id="3218-PP1S125_39V6.1"/>
<dbReference type="RefSeq" id="XP_024362299.1">
    <property type="nucleotide sequence ID" value="XM_024506531.2"/>
</dbReference>
<feature type="compositionally biased region" description="Gly residues" evidence="1">
    <location>
        <begin position="25"/>
        <end position="38"/>
    </location>
</feature>
<feature type="compositionally biased region" description="Low complexity" evidence="1">
    <location>
        <begin position="361"/>
        <end position="373"/>
    </location>
</feature>
<dbReference type="STRING" id="3218.A0A2K1L2K1"/>
<reference evidence="2 4" key="1">
    <citation type="journal article" date="2008" name="Science">
        <title>The Physcomitrella genome reveals evolutionary insights into the conquest of land by plants.</title>
        <authorList>
            <person name="Rensing S."/>
            <person name="Lang D."/>
            <person name="Zimmer A."/>
            <person name="Terry A."/>
            <person name="Salamov A."/>
            <person name="Shapiro H."/>
            <person name="Nishiyama T."/>
            <person name="Perroud P.-F."/>
            <person name="Lindquist E."/>
            <person name="Kamisugi Y."/>
            <person name="Tanahashi T."/>
            <person name="Sakakibara K."/>
            <person name="Fujita T."/>
            <person name="Oishi K."/>
            <person name="Shin-I T."/>
            <person name="Kuroki Y."/>
            <person name="Toyoda A."/>
            <person name="Suzuki Y."/>
            <person name="Hashimoto A."/>
            <person name="Yamaguchi K."/>
            <person name="Sugano A."/>
            <person name="Kohara Y."/>
            <person name="Fujiyama A."/>
            <person name="Anterola A."/>
            <person name="Aoki S."/>
            <person name="Ashton N."/>
            <person name="Barbazuk W.B."/>
            <person name="Barker E."/>
            <person name="Bennetzen J."/>
            <person name="Bezanilla M."/>
            <person name="Blankenship R."/>
            <person name="Cho S.H."/>
            <person name="Dutcher S."/>
            <person name="Estelle M."/>
            <person name="Fawcett J.A."/>
            <person name="Gundlach H."/>
            <person name="Hanada K."/>
            <person name="Heyl A."/>
            <person name="Hicks K.A."/>
            <person name="Hugh J."/>
            <person name="Lohr M."/>
            <person name="Mayer K."/>
            <person name="Melkozernov A."/>
            <person name="Murata T."/>
            <person name="Nelson D."/>
            <person name="Pils B."/>
            <person name="Prigge M."/>
            <person name="Reiss B."/>
            <person name="Renner T."/>
            <person name="Rombauts S."/>
            <person name="Rushton P."/>
            <person name="Sanderfoot A."/>
            <person name="Schween G."/>
            <person name="Shiu S.-H."/>
            <person name="Stueber K."/>
            <person name="Theodoulou F.L."/>
            <person name="Tu H."/>
            <person name="Van de Peer Y."/>
            <person name="Verrier P.J."/>
            <person name="Waters E."/>
            <person name="Wood A."/>
            <person name="Yang L."/>
            <person name="Cove D."/>
            <person name="Cuming A."/>
            <person name="Hasebe M."/>
            <person name="Lucas S."/>
            <person name="Mishler D.B."/>
            <person name="Reski R."/>
            <person name="Grigoriev I."/>
            <person name="Quatrano R.S."/>
            <person name="Boore J.L."/>
        </authorList>
    </citation>
    <scope>NUCLEOTIDE SEQUENCE [LARGE SCALE GENOMIC DNA]</scope>
    <source>
        <strain evidence="3 4">cv. Gransden 2004</strain>
    </source>
</reference>
<dbReference type="Gramene" id="Pp3c2_21760V3.2">
    <property type="protein sequence ID" value="Pp3c2_21760V3.2"/>
    <property type="gene ID" value="Pp3c2_21760"/>
</dbReference>
<feature type="compositionally biased region" description="Low complexity" evidence="1">
    <location>
        <begin position="150"/>
        <end position="162"/>
    </location>
</feature>
<feature type="compositionally biased region" description="Basic and acidic residues" evidence="1">
    <location>
        <begin position="743"/>
        <end position="800"/>
    </location>
</feature>